<dbReference type="EMBL" id="JBBWWQ010000005">
    <property type="protein sequence ID" value="KAK8946954.1"/>
    <property type="molecule type" value="Genomic_DNA"/>
</dbReference>
<reference evidence="1 2" key="1">
    <citation type="journal article" date="2022" name="Nat. Plants">
        <title>Genomes of leafy and leafless Platanthera orchids illuminate the evolution of mycoheterotrophy.</title>
        <authorList>
            <person name="Li M.H."/>
            <person name="Liu K.W."/>
            <person name="Li Z."/>
            <person name="Lu H.C."/>
            <person name="Ye Q.L."/>
            <person name="Zhang D."/>
            <person name="Wang J.Y."/>
            <person name="Li Y.F."/>
            <person name="Zhong Z.M."/>
            <person name="Liu X."/>
            <person name="Yu X."/>
            <person name="Liu D.K."/>
            <person name="Tu X.D."/>
            <person name="Liu B."/>
            <person name="Hao Y."/>
            <person name="Liao X.Y."/>
            <person name="Jiang Y.T."/>
            <person name="Sun W.H."/>
            <person name="Chen J."/>
            <person name="Chen Y.Q."/>
            <person name="Ai Y."/>
            <person name="Zhai J.W."/>
            <person name="Wu S.S."/>
            <person name="Zhou Z."/>
            <person name="Hsiao Y.Y."/>
            <person name="Wu W.L."/>
            <person name="Chen Y.Y."/>
            <person name="Lin Y.F."/>
            <person name="Hsu J.L."/>
            <person name="Li C.Y."/>
            <person name="Wang Z.W."/>
            <person name="Zhao X."/>
            <person name="Zhong W.Y."/>
            <person name="Ma X.K."/>
            <person name="Ma L."/>
            <person name="Huang J."/>
            <person name="Chen G.Z."/>
            <person name="Huang M.Z."/>
            <person name="Huang L."/>
            <person name="Peng D.H."/>
            <person name="Luo Y.B."/>
            <person name="Zou S.Q."/>
            <person name="Chen S.P."/>
            <person name="Lan S."/>
            <person name="Tsai W.C."/>
            <person name="Van de Peer Y."/>
            <person name="Liu Z.J."/>
        </authorList>
    </citation>
    <scope>NUCLEOTIDE SEQUENCE [LARGE SCALE GENOMIC DNA]</scope>
    <source>
        <strain evidence="1">Lor287</strain>
    </source>
</reference>
<protein>
    <submittedName>
        <fullName evidence="1">Uncharacterized protein</fullName>
    </submittedName>
</protein>
<proteinExistence type="predicted"/>
<evidence type="ECO:0000313" key="2">
    <source>
        <dbReference type="Proteomes" id="UP001418222"/>
    </source>
</evidence>
<evidence type="ECO:0000313" key="1">
    <source>
        <dbReference type="EMBL" id="KAK8946954.1"/>
    </source>
</evidence>
<sequence length="181" mass="19861">MVVMCIMILQPEESEWDEFGNDLYSIPLVHHAQPIAPIVDVSPVDRVDEDSKIKALVDTPALDWNRTSSPQQEADHGSPPVFRLWKEVDLLPFIDRVPSSSAPFKCGVPGDVRAPPAKALSSGDLVPLLCTPPSSQLCHGACSVGQALQPQRPSSQICHRNTFQSLLLSFLRSCLPAIWRS</sequence>
<comment type="caution">
    <text evidence="1">The sequence shown here is derived from an EMBL/GenBank/DDBJ whole genome shotgun (WGS) entry which is preliminary data.</text>
</comment>
<accession>A0AAP0G9S3</accession>
<name>A0AAP0G9S3_9ASPA</name>
<keyword evidence="2" id="KW-1185">Reference proteome</keyword>
<dbReference type="Proteomes" id="UP001418222">
    <property type="component" value="Unassembled WGS sequence"/>
</dbReference>
<gene>
    <name evidence="1" type="ORF">KSP39_PZI007442</name>
</gene>
<organism evidence="1 2">
    <name type="scientific">Platanthera zijinensis</name>
    <dbReference type="NCBI Taxonomy" id="2320716"/>
    <lineage>
        <taxon>Eukaryota</taxon>
        <taxon>Viridiplantae</taxon>
        <taxon>Streptophyta</taxon>
        <taxon>Embryophyta</taxon>
        <taxon>Tracheophyta</taxon>
        <taxon>Spermatophyta</taxon>
        <taxon>Magnoliopsida</taxon>
        <taxon>Liliopsida</taxon>
        <taxon>Asparagales</taxon>
        <taxon>Orchidaceae</taxon>
        <taxon>Orchidoideae</taxon>
        <taxon>Orchideae</taxon>
        <taxon>Orchidinae</taxon>
        <taxon>Platanthera</taxon>
    </lineage>
</organism>
<dbReference type="AlphaFoldDB" id="A0AAP0G9S3"/>